<dbReference type="EMBL" id="CAXDID020000151">
    <property type="protein sequence ID" value="CAL6041742.1"/>
    <property type="molecule type" value="Genomic_DNA"/>
</dbReference>
<dbReference type="AlphaFoldDB" id="A0AA86PED6"/>
<keyword evidence="1" id="KW-0175">Coiled coil</keyword>
<dbReference type="EMBL" id="CAXDID020000276">
    <property type="protein sequence ID" value="CAL6069102.1"/>
    <property type="molecule type" value="Genomic_DNA"/>
</dbReference>
<keyword evidence="6" id="KW-1185">Reference proteome</keyword>
<dbReference type="Proteomes" id="UP001642409">
    <property type="component" value="Unassembled WGS sequence"/>
</dbReference>
<reference evidence="4 6" key="2">
    <citation type="submission" date="2024-07" db="EMBL/GenBank/DDBJ databases">
        <authorList>
            <person name="Akdeniz Z."/>
        </authorList>
    </citation>
    <scope>NUCLEOTIDE SEQUENCE [LARGE SCALE GENOMIC DNA]</scope>
</reference>
<feature type="coiled-coil region" evidence="1">
    <location>
        <begin position="231"/>
        <end position="265"/>
    </location>
</feature>
<evidence type="ECO:0000313" key="2">
    <source>
        <dbReference type="EMBL" id="CAI9937028.1"/>
    </source>
</evidence>
<protein>
    <submittedName>
        <fullName evidence="4">Hypothetical_protein</fullName>
    </submittedName>
</protein>
<accession>A0AA86PED6</accession>
<sequence length="282" mass="33461">MYQSSLDYLSKSGYVVIPCLKSAIYQSKIDSTHKQNLCMNSAPLRTQSTRSASNSLLDSSRISNMRSQEQCELSYLFDLKQIKRTIEPVNEDEKAKRRLRSQQERERIRKDQIENKLKREAEEIQLKEMKMQLYRRKPVKREILEPESTPIESKCVAQEPVLTQSALSLSVVQEIDLEMIEQQKQQKRIQKEEWLQLIKSKTQDYITNYHINKEKRIQEEKAKQEIETKLLIEAENIQKEKQKDIDALKTQIKQNIQKRKQKQIEIALLYKQLDAEKINKHK</sequence>
<dbReference type="EMBL" id="CATOUU010000940">
    <property type="protein sequence ID" value="CAI9961414.1"/>
    <property type="molecule type" value="Genomic_DNA"/>
</dbReference>
<reference evidence="2" key="1">
    <citation type="submission" date="2023-06" db="EMBL/GenBank/DDBJ databases">
        <authorList>
            <person name="Kurt Z."/>
        </authorList>
    </citation>
    <scope>NUCLEOTIDE SEQUENCE</scope>
</reference>
<feature type="coiled-coil region" evidence="1">
    <location>
        <begin position="96"/>
        <end position="137"/>
    </location>
</feature>
<comment type="caution">
    <text evidence="2">The sequence shown here is derived from an EMBL/GenBank/DDBJ whole genome shotgun (WGS) entry which is preliminary data.</text>
</comment>
<organism evidence="2">
    <name type="scientific">Hexamita inflata</name>
    <dbReference type="NCBI Taxonomy" id="28002"/>
    <lineage>
        <taxon>Eukaryota</taxon>
        <taxon>Metamonada</taxon>
        <taxon>Diplomonadida</taxon>
        <taxon>Hexamitidae</taxon>
        <taxon>Hexamitinae</taxon>
        <taxon>Hexamita</taxon>
    </lineage>
</organism>
<evidence type="ECO:0000313" key="5">
    <source>
        <dbReference type="EMBL" id="CAL6069102.1"/>
    </source>
</evidence>
<dbReference type="EMBL" id="CATOUU010000643">
    <property type="protein sequence ID" value="CAI9937028.1"/>
    <property type="molecule type" value="Genomic_DNA"/>
</dbReference>
<proteinExistence type="predicted"/>
<evidence type="ECO:0000313" key="3">
    <source>
        <dbReference type="EMBL" id="CAI9961414.1"/>
    </source>
</evidence>
<evidence type="ECO:0000256" key="1">
    <source>
        <dbReference type="SAM" id="Coils"/>
    </source>
</evidence>
<evidence type="ECO:0000313" key="6">
    <source>
        <dbReference type="Proteomes" id="UP001642409"/>
    </source>
</evidence>
<gene>
    <name evidence="2" type="ORF">HINF_LOCUS24673</name>
    <name evidence="4" type="ORF">HINF_LOCUS39260</name>
    <name evidence="3" type="ORF">HINF_LOCUS49059</name>
    <name evidence="5" type="ORF">HINF_LOCUS53819</name>
</gene>
<name>A0AA86PED6_9EUKA</name>
<evidence type="ECO:0000313" key="4">
    <source>
        <dbReference type="EMBL" id="CAL6041742.1"/>
    </source>
</evidence>